<dbReference type="Pfam" id="PF14223">
    <property type="entry name" value="Retrotran_gag_2"/>
    <property type="match status" value="1"/>
</dbReference>
<name>A0A2G2V8B8_CAPBA</name>
<protein>
    <submittedName>
        <fullName evidence="8">Myosin-5</fullName>
    </submittedName>
</protein>
<dbReference type="GO" id="GO:0051015">
    <property type="term" value="F:actin filament binding"/>
    <property type="evidence" value="ECO:0007669"/>
    <property type="project" value="TreeGrafter"/>
</dbReference>
<dbReference type="Gene3D" id="1.20.58.530">
    <property type="match status" value="1"/>
</dbReference>
<keyword evidence="3 6" id="KW-0518">Myosin</keyword>
<evidence type="ECO:0000256" key="6">
    <source>
        <dbReference type="PROSITE-ProRule" id="PRU00782"/>
    </source>
</evidence>
<dbReference type="InterPro" id="IPR027417">
    <property type="entry name" value="P-loop_NTPase"/>
</dbReference>
<dbReference type="PANTHER" id="PTHR13140">
    <property type="entry name" value="MYOSIN"/>
    <property type="match status" value="1"/>
</dbReference>
<feature type="domain" description="Myosin motor" evidence="7">
    <location>
        <begin position="1"/>
        <end position="315"/>
    </location>
</feature>
<comment type="caution">
    <text evidence="8">The sequence shown here is derived from an EMBL/GenBank/DDBJ whole genome shotgun (WGS) entry which is preliminary data.</text>
</comment>
<dbReference type="GO" id="GO:0007015">
    <property type="term" value="P:actin filament organization"/>
    <property type="evidence" value="ECO:0007669"/>
    <property type="project" value="TreeGrafter"/>
</dbReference>
<comment type="similarity">
    <text evidence="6">Belongs to the TRAFAC class myosin-kinesin ATPase superfamily. Myosin family.</text>
</comment>
<keyword evidence="5 6" id="KW-0009">Actin-binding</keyword>
<dbReference type="Gene3D" id="3.40.850.10">
    <property type="entry name" value="Kinesin motor domain"/>
    <property type="match status" value="1"/>
</dbReference>
<proteinExistence type="inferred from homology"/>
<dbReference type="GO" id="GO:0016020">
    <property type="term" value="C:membrane"/>
    <property type="evidence" value="ECO:0007669"/>
    <property type="project" value="TreeGrafter"/>
</dbReference>
<comment type="caution">
    <text evidence="6">Lacks conserved residue(s) required for the propagation of feature annotation.</text>
</comment>
<dbReference type="AlphaFoldDB" id="A0A2G2V8B8"/>
<evidence type="ECO:0000259" key="7">
    <source>
        <dbReference type="PROSITE" id="PS51456"/>
    </source>
</evidence>
<dbReference type="EMBL" id="MLFT02000139">
    <property type="protein sequence ID" value="PHT29217.1"/>
    <property type="molecule type" value="Genomic_DNA"/>
</dbReference>
<keyword evidence="4" id="KW-0505">Motor protein</keyword>
<evidence type="ECO:0000313" key="8">
    <source>
        <dbReference type="EMBL" id="PHT29217.1"/>
    </source>
</evidence>
<evidence type="ECO:0000313" key="9">
    <source>
        <dbReference type="Proteomes" id="UP000224567"/>
    </source>
</evidence>
<evidence type="ECO:0000256" key="5">
    <source>
        <dbReference type="ARBA" id="ARBA00023203"/>
    </source>
</evidence>
<evidence type="ECO:0000256" key="3">
    <source>
        <dbReference type="ARBA" id="ARBA00023123"/>
    </source>
</evidence>
<keyword evidence="1" id="KW-0547">Nucleotide-binding</keyword>
<dbReference type="SUPFAM" id="SSF52540">
    <property type="entry name" value="P-loop containing nucleoside triphosphate hydrolases"/>
    <property type="match status" value="1"/>
</dbReference>
<dbReference type="PROSITE" id="PS51456">
    <property type="entry name" value="MYOSIN_MOTOR"/>
    <property type="match status" value="1"/>
</dbReference>
<evidence type="ECO:0000256" key="4">
    <source>
        <dbReference type="ARBA" id="ARBA00023175"/>
    </source>
</evidence>
<dbReference type="InterPro" id="IPR036961">
    <property type="entry name" value="Kinesin_motor_dom_sf"/>
</dbReference>
<dbReference type="GO" id="GO:0016459">
    <property type="term" value="C:myosin complex"/>
    <property type="evidence" value="ECO:0007669"/>
    <property type="project" value="UniProtKB-KW"/>
</dbReference>
<dbReference type="GO" id="GO:0005524">
    <property type="term" value="F:ATP binding"/>
    <property type="evidence" value="ECO:0007669"/>
    <property type="project" value="UniProtKB-KW"/>
</dbReference>
<dbReference type="OrthoDB" id="1303476at2759"/>
<dbReference type="GO" id="GO:0005737">
    <property type="term" value="C:cytoplasm"/>
    <property type="evidence" value="ECO:0007669"/>
    <property type="project" value="TreeGrafter"/>
</dbReference>
<organism evidence="8 9">
    <name type="scientific">Capsicum baccatum</name>
    <name type="common">Peruvian pepper</name>
    <dbReference type="NCBI Taxonomy" id="33114"/>
    <lineage>
        <taxon>Eukaryota</taxon>
        <taxon>Viridiplantae</taxon>
        <taxon>Streptophyta</taxon>
        <taxon>Embryophyta</taxon>
        <taxon>Tracheophyta</taxon>
        <taxon>Spermatophyta</taxon>
        <taxon>Magnoliopsida</taxon>
        <taxon>eudicotyledons</taxon>
        <taxon>Gunneridae</taxon>
        <taxon>Pentapetalae</taxon>
        <taxon>asterids</taxon>
        <taxon>lamiids</taxon>
        <taxon>Solanales</taxon>
        <taxon>Solanaceae</taxon>
        <taxon>Solanoideae</taxon>
        <taxon>Capsiceae</taxon>
        <taxon>Capsicum</taxon>
    </lineage>
</organism>
<keyword evidence="9" id="KW-1185">Reference proteome</keyword>
<accession>A0A2G2V8B8</accession>
<keyword evidence="2" id="KW-0067">ATP-binding</keyword>
<dbReference type="Proteomes" id="UP000224567">
    <property type="component" value="Unassembled WGS sequence"/>
</dbReference>
<dbReference type="PRINTS" id="PR00193">
    <property type="entry name" value="MYOSINHEAVY"/>
</dbReference>
<gene>
    <name evidence="8" type="ORF">CQW23_31183</name>
</gene>
<evidence type="ECO:0000256" key="2">
    <source>
        <dbReference type="ARBA" id="ARBA00022840"/>
    </source>
</evidence>
<reference evidence="8 9" key="1">
    <citation type="journal article" date="2017" name="Genome Biol.">
        <title>New reference genome sequences of hot pepper reveal the massive evolution of plant disease-resistance genes by retroduplication.</title>
        <authorList>
            <person name="Kim S."/>
            <person name="Park J."/>
            <person name="Yeom S.I."/>
            <person name="Kim Y.M."/>
            <person name="Seo E."/>
            <person name="Kim K.T."/>
            <person name="Kim M.S."/>
            <person name="Lee J.M."/>
            <person name="Cheong K."/>
            <person name="Shin H.S."/>
            <person name="Kim S.B."/>
            <person name="Han K."/>
            <person name="Lee J."/>
            <person name="Park M."/>
            <person name="Lee H.A."/>
            <person name="Lee H.Y."/>
            <person name="Lee Y."/>
            <person name="Oh S."/>
            <person name="Lee J.H."/>
            <person name="Choi E."/>
            <person name="Choi E."/>
            <person name="Lee S.E."/>
            <person name="Jeon J."/>
            <person name="Kim H."/>
            <person name="Choi G."/>
            <person name="Song H."/>
            <person name="Lee J."/>
            <person name="Lee S.C."/>
            <person name="Kwon J.K."/>
            <person name="Lee H.Y."/>
            <person name="Koo N."/>
            <person name="Hong Y."/>
            <person name="Kim R.W."/>
            <person name="Kang W.H."/>
            <person name="Huh J.H."/>
            <person name="Kang B.C."/>
            <person name="Yang T.J."/>
            <person name="Lee Y.H."/>
            <person name="Bennetzen J.L."/>
            <person name="Choi D."/>
        </authorList>
    </citation>
    <scope>NUCLEOTIDE SEQUENCE [LARGE SCALE GENOMIC DNA]</scope>
    <source>
        <strain evidence="9">cv. PBC81</strain>
    </source>
</reference>
<reference evidence="9" key="2">
    <citation type="journal article" date="2017" name="J. Anim. Genet.">
        <title>Multiple reference genome sequences of hot pepper reveal the massive evolution of plant disease resistance genes by retroduplication.</title>
        <authorList>
            <person name="Kim S."/>
            <person name="Park J."/>
            <person name="Yeom S.-I."/>
            <person name="Kim Y.-M."/>
            <person name="Seo E."/>
            <person name="Kim K.-T."/>
            <person name="Kim M.-S."/>
            <person name="Lee J.M."/>
            <person name="Cheong K."/>
            <person name="Shin H.-S."/>
            <person name="Kim S.-B."/>
            <person name="Han K."/>
            <person name="Lee J."/>
            <person name="Park M."/>
            <person name="Lee H.-A."/>
            <person name="Lee H.-Y."/>
            <person name="Lee Y."/>
            <person name="Oh S."/>
            <person name="Lee J.H."/>
            <person name="Choi E."/>
            <person name="Choi E."/>
            <person name="Lee S.E."/>
            <person name="Jeon J."/>
            <person name="Kim H."/>
            <person name="Choi G."/>
            <person name="Song H."/>
            <person name="Lee J."/>
            <person name="Lee S.-C."/>
            <person name="Kwon J.-K."/>
            <person name="Lee H.-Y."/>
            <person name="Koo N."/>
            <person name="Hong Y."/>
            <person name="Kim R.W."/>
            <person name="Kang W.-H."/>
            <person name="Huh J.H."/>
            <person name="Kang B.-C."/>
            <person name="Yang T.-J."/>
            <person name="Lee Y.-H."/>
            <person name="Bennetzen J.L."/>
            <person name="Choi D."/>
        </authorList>
    </citation>
    <scope>NUCLEOTIDE SEQUENCE [LARGE SCALE GENOMIC DNA]</scope>
    <source>
        <strain evidence="9">cv. PBC81</strain>
    </source>
</reference>
<dbReference type="SMART" id="SM00242">
    <property type="entry name" value="MYSc"/>
    <property type="match status" value="1"/>
</dbReference>
<dbReference type="Pfam" id="PF00063">
    <property type="entry name" value="Myosin_head"/>
    <property type="match status" value="1"/>
</dbReference>
<sequence length="400" mass="45628">MEFDSEDKIANSRSSVSNGLPLLELAYCKPIFTERAFSWSTSAIRSNPLLEAFGNARTIRNDNSSRFGKFVEIQFDASGRISGAAVRTYLLERSRVVQLTDPERNYHCFYQLCASGMDAEKYKLGHPSDFHYLNQSKTYELEGVSNAEEYTKTRRAMEIVGISQEEQEAIFRTLAAILHLGNIEFSPGKEHDSSVIKDEKSRSHLQMAAKLFKCDVQLLVATLCTRSIQTHEGIIIKALDCGAAVAGRDTLAKTVYAQLFDWLVEKINRSVGQDPDSLIQIGVLDIYGFECFKQNSFEQFCINFANEKLQQHFNESFLHVISYLYCRLFYQFGDATETTYAILSECFDKEAWDKLKEEFEGNNRVKSVKVLALKREFELLKMKDSDSVKEYSSKLMDIVN</sequence>
<dbReference type="PANTHER" id="PTHR13140:SF781">
    <property type="entry name" value="MYOSIN-15"/>
    <property type="match status" value="1"/>
</dbReference>
<evidence type="ECO:0000256" key="1">
    <source>
        <dbReference type="ARBA" id="ARBA00022741"/>
    </source>
</evidence>
<dbReference type="InterPro" id="IPR001609">
    <property type="entry name" value="Myosin_head_motor_dom-like"/>
</dbReference>
<dbReference type="GO" id="GO:0000146">
    <property type="term" value="F:microfilament motor activity"/>
    <property type="evidence" value="ECO:0007669"/>
    <property type="project" value="TreeGrafter"/>
</dbReference>
<dbReference type="Gene3D" id="1.20.120.720">
    <property type="entry name" value="Myosin VI head, motor domain, U50 subdomain"/>
    <property type="match status" value="1"/>
</dbReference>
<dbReference type="STRING" id="33114.A0A2G2V8B8"/>